<dbReference type="EMBL" id="REGN01012324">
    <property type="protein sequence ID" value="RMZ95881.1"/>
    <property type="molecule type" value="Genomic_DNA"/>
</dbReference>
<keyword evidence="2" id="KW-1185">Reference proteome</keyword>
<comment type="caution">
    <text evidence="1">The sequence shown here is derived from an EMBL/GenBank/DDBJ whole genome shotgun (WGS) entry which is preliminary data.</text>
</comment>
<dbReference type="AlphaFoldDB" id="A0A3M7P9W7"/>
<evidence type="ECO:0000313" key="1">
    <source>
        <dbReference type="EMBL" id="RMZ95881.1"/>
    </source>
</evidence>
<accession>A0A3M7P9W7</accession>
<evidence type="ECO:0000313" key="2">
    <source>
        <dbReference type="Proteomes" id="UP000276133"/>
    </source>
</evidence>
<proteinExistence type="predicted"/>
<sequence>MKKTCYTLDKALPKLCNFAGKCTSSKKTNLFIFLGNKKAFLFHKNQFSGPKCVFYFIFEFVFVVDLVENRNQKRVRAGQLIPIKFTNIKHFTFDFNTRCMNELADPTIHILDT</sequence>
<gene>
    <name evidence="1" type="ORF">BpHYR1_050838</name>
</gene>
<protein>
    <submittedName>
        <fullName evidence="1">Uncharacterized protein</fullName>
    </submittedName>
</protein>
<reference evidence="1 2" key="1">
    <citation type="journal article" date="2018" name="Sci. Rep.">
        <title>Genomic signatures of local adaptation to the degree of environmental predictability in rotifers.</title>
        <authorList>
            <person name="Franch-Gras L."/>
            <person name="Hahn C."/>
            <person name="Garcia-Roger E.M."/>
            <person name="Carmona M.J."/>
            <person name="Serra M."/>
            <person name="Gomez A."/>
        </authorList>
    </citation>
    <scope>NUCLEOTIDE SEQUENCE [LARGE SCALE GENOMIC DNA]</scope>
    <source>
        <strain evidence="1">HYR1</strain>
    </source>
</reference>
<name>A0A3M7P9W7_BRAPC</name>
<dbReference type="Proteomes" id="UP000276133">
    <property type="component" value="Unassembled WGS sequence"/>
</dbReference>
<organism evidence="1 2">
    <name type="scientific">Brachionus plicatilis</name>
    <name type="common">Marine rotifer</name>
    <name type="synonym">Brachionus muelleri</name>
    <dbReference type="NCBI Taxonomy" id="10195"/>
    <lineage>
        <taxon>Eukaryota</taxon>
        <taxon>Metazoa</taxon>
        <taxon>Spiralia</taxon>
        <taxon>Gnathifera</taxon>
        <taxon>Rotifera</taxon>
        <taxon>Eurotatoria</taxon>
        <taxon>Monogononta</taxon>
        <taxon>Pseudotrocha</taxon>
        <taxon>Ploima</taxon>
        <taxon>Brachionidae</taxon>
        <taxon>Brachionus</taxon>
    </lineage>
</organism>